<feature type="domain" description="NTP pyrophosphohydrolase MazG-like" evidence="1">
    <location>
        <begin position="172"/>
        <end position="227"/>
    </location>
</feature>
<feature type="domain" description="NTP pyrophosphohydrolase MazG-like" evidence="1">
    <location>
        <begin position="26"/>
        <end position="99"/>
    </location>
</feature>
<dbReference type="InterPro" id="IPR048015">
    <property type="entry name" value="NTP-PPase_MazG-like_N"/>
</dbReference>
<dbReference type="GO" id="GO:0046047">
    <property type="term" value="P:TTP catabolic process"/>
    <property type="evidence" value="ECO:0007669"/>
    <property type="project" value="TreeGrafter"/>
</dbReference>
<dbReference type="SUPFAM" id="SSF101386">
    <property type="entry name" value="all-alpha NTP pyrophosphatases"/>
    <property type="match status" value="2"/>
</dbReference>
<dbReference type="CDD" id="cd11528">
    <property type="entry name" value="NTP-PPase_MazG_Nterm"/>
    <property type="match status" value="1"/>
</dbReference>
<dbReference type="Gene3D" id="1.10.287.1080">
    <property type="entry name" value="MazG-like"/>
    <property type="match status" value="2"/>
</dbReference>
<dbReference type="GO" id="GO:0046081">
    <property type="term" value="P:dUTP catabolic process"/>
    <property type="evidence" value="ECO:0007669"/>
    <property type="project" value="TreeGrafter"/>
</dbReference>
<reference evidence="3" key="2">
    <citation type="journal article" date="2016" name="Int. J. Syst. Evol. Microbiol.">
        <title>Complete genome sequence and cell structure of Limnochorda pilosa, a Gram-negative spore-former within the phylum Firmicutes.</title>
        <authorList>
            <person name="Watanabe M."/>
            <person name="Kojima H."/>
            <person name="Fukui M."/>
        </authorList>
    </citation>
    <scope>NUCLEOTIDE SEQUENCE [LARGE SCALE GENOMIC DNA]</scope>
    <source>
        <strain evidence="3">HC45</strain>
    </source>
</reference>
<gene>
    <name evidence="2" type="ORF">LIP_3593</name>
</gene>
<accession>A0A0K2SQW5</accession>
<dbReference type="RefSeq" id="WP_068141073.1">
    <property type="nucleotide sequence ID" value="NZ_AP014924.1"/>
</dbReference>
<dbReference type="NCBIfam" id="TIGR00444">
    <property type="entry name" value="mazG"/>
    <property type="match status" value="1"/>
</dbReference>
<dbReference type="FunFam" id="1.10.287.1080:FF:000001">
    <property type="entry name" value="Nucleoside triphosphate pyrophosphohydrolase"/>
    <property type="match status" value="1"/>
</dbReference>
<dbReference type="PATRIC" id="fig|1555112.3.peg.3629"/>
<protein>
    <submittedName>
        <fullName evidence="2">MazG family protein</fullName>
    </submittedName>
</protein>
<sequence>MDAVRELAAVMERLRGPGGCPWDREQTHRSLARYLIEEAYEAADALEQGDTAAAVEELGDVLLQIVFHAQIGREEGAYDLEVIARRLVEKLVRRHPHVFGDVVVAGAAEVVANWEAIKEGERASQSAEQAPPSLMDGVPLALPALARADAVQRRAARVGFDWADPSGPRAKVDEELGELDRELEAGASEGAARELGDLLFSVVNLARKTSIDAEAALREAVRRFEDRFRQIERSAVAGGKRLDEMDLAQLDRLWDEAKARETEP</sequence>
<dbReference type="GO" id="GO:0006950">
    <property type="term" value="P:response to stress"/>
    <property type="evidence" value="ECO:0007669"/>
    <property type="project" value="UniProtKB-ARBA"/>
</dbReference>
<dbReference type="AlphaFoldDB" id="A0A0K2SQW5"/>
<dbReference type="PANTHER" id="PTHR30522">
    <property type="entry name" value="NUCLEOSIDE TRIPHOSPHATE PYROPHOSPHOHYDROLASE"/>
    <property type="match status" value="1"/>
</dbReference>
<evidence type="ECO:0000259" key="1">
    <source>
        <dbReference type="Pfam" id="PF03819"/>
    </source>
</evidence>
<dbReference type="Pfam" id="PF03819">
    <property type="entry name" value="MazG"/>
    <property type="match status" value="2"/>
</dbReference>
<dbReference type="GO" id="GO:0047429">
    <property type="term" value="F:nucleoside triphosphate diphosphatase activity"/>
    <property type="evidence" value="ECO:0007669"/>
    <property type="project" value="InterPro"/>
</dbReference>
<evidence type="ECO:0000313" key="3">
    <source>
        <dbReference type="Proteomes" id="UP000065807"/>
    </source>
</evidence>
<organism evidence="2 3">
    <name type="scientific">Limnochorda pilosa</name>
    <dbReference type="NCBI Taxonomy" id="1555112"/>
    <lineage>
        <taxon>Bacteria</taxon>
        <taxon>Bacillati</taxon>
        <taxon>Bacillota</taxon>
        <taxon>Limnochordia</taxon>
        <taxon>Limnochordales</taxon>
        <taxon>Limnochordaceae</taxon>
        <taxon>Limnochorda</taxon>
    </lineage>
</organism>
<dbReference type="GO" id="GO:0046061">
    <property type="term" value="P:dATP catabolic process"/>
    <property type="evidence" value="ECO:0007669"/>
    <property type="project" value="TreeGrafter"/>
</dbReference>
<dbReference type="OrthoDB" id="9808939at2"/>
<dbReference type="Proteomes" id="UP000065807">
    <property type="component" value="Chromosome"/>
</dbReference>
<dbReference type="EMBL" id="AP014924">
    <property type="protein sequence ID" value="BAS29402.1"/>
    <property type="molecule type" value="Genomic_DNA"/>
</dbReference>
<dbReference type="STRING" id="1555112.LIP_3593"/>
<dbReference type="FunFam" id="1.10.287.1080:FF:000003">
    <property type="entry name" value="Nucleoside triphosphate pyrophosphohydrolase"/>
    <property type="match status" value="1"/>
</dbReference>
<reference evidence="3" key="1">
    <citation type="submission" date="2015-07" db="EMBL/GenBank/DDBJ databases">
        <title>Complete genome sequence and phylogenetic analysis of Limnochorda pilosa.</title>
        <authorList>
            <person name="Watanabe M."/>
            <person name="Kojima H."/>
            <person name="Fukui M."/>
        </authorList>
    </citation>
    <scope>NUCLEOTIDE SEQUENCE [LARGE SCALE GENOMIC DNA]</scope>
    <source>
        <strain evidence="3">HC45</strain>
    </source>
</reference>
<dbReference type="InterPro" id="IPR004518">
    <property type="entry name" value="MazG-like_dom"/>
</dbReference>
<dbReference type="InterPro" id="IPR048011">
    <property type="entry name" value="NTP-PPase_MazG-like_C"/>
</dbReference>
<dbReference type="GO" id="GO:0046076">
    <property type="term" value="P:dTTP catabolic process"/>
    <property type="evidence" value="ECO:0007669"/>
    <property type="project" value="TreeGrafter"/>
</dbReference>
<dbReference type="GO" id="GO:0046052">
    <property type="term" value="P:UTP catabolic process"/>
    <property type="evidence" value="ECO:0007669"/>
    <property type="project" value="TreeGrafter"/>
</dbReference>
<dbReference type="KEGG" id="lpil:LIP_3593"/>
<dbReference type="PANTHER" id="PTHR30522:SF0">
    <property type="entry name" value="NUCLEOSIDE TRIPHOSPHATE PYROPHOSPHOHYDROLASE"/>
    <property type="match status" value="1"/>
</dbReference>
<keyword evidence="3" id="KW-1185">Reference proteome</keyword>
<dbReference type="InterPro" id="IPR011551">
    <property type="entry name" value="NTP_PyrPHydrolase_MazG"/>
</dbReference>
<dbReference type="CDD" id="cd11529">
    <property type="entry name" value="NTP-PPase_MazG_Cterm"/>
    <property type="match status" value="1"/>
</dbReference>
<dbReference type="GO" id="GO:0006203">
    <property type="term" value="P:dGTP catabolic process"/>
    <property type="evidence" value="ECO:0007669"/>
    <property type="project" value="TreeGrafter"/>
</dbReference>
<dbReference type="NCBIfam" id="NF007113">
    <property type="entry name" value="PRK09562.1"/>
    <property type="match status" value="1"/>
</dbReference>
<name>A0A0K2SQW5_LIMPI</name>
<evidence type="ECO:0000313" key="2">
    <source>
        <dbReference type="EMBL" id="BAS29402.1"/>
    </source>
</evidence>
<proteinExistence type="predicted"/>